<dbReference type="AlphaFoldDB" id="A0A402CCK2"/>
<dbReference type="RefSeq" id="WP_192581941.1">
    <property type="nucleotide sequence ID" value="NZ_BHYM01000043.1"/>
</dbReference>
<dbReference type="EMBL" id="BHYM01000043">
    <property type="protein sequence ID" value="GCE41328.1"/>
    <property type="molecule type" value="Genomic_DNA"/>
</dbReference>
<evidence type="ECO:0000313" key="2">
    <source>
        <dbReference type="EMBL" id="GCE41328.1"/>
    </source>
</evidence>
<feature type="region of interest" description="Disordered" evidence="1">
    <location>
        <begin position="16"/>
        <end position="46"/>
    </location>
</feature>
<feature type="compositionally biased region" description="Low complexity" evidence="1">
    <location>
        <begin position="28"/>
        <end position="46"/>
    </location>
</feature>
<comment type="caution">
    <text evidence="2">The sequence shown here is derived from an EMBL/GenBank/DDBJ whole genome shotgun (WGS) entry which is preliminary data.</text>
</comment>
<evidence type="ECO:0000313" key="3">
    <source>
        <dbReference type="Proteomes" id="UP000287519"/>
    </source>
</evidence>
<keyword evidence="3" id="KW-1185">Reference proteome</keyword>
<proteinExistence type="predicted"/>
<reference evidence="2 3" key="1">
    <citation type="submission" date="2018-11" db="EMBL/GenBank/DDBJ databases">
        <title>Microbial catabolism of amino acid.</title>
        <authorList>
            <person name="Hibi M."/>
            <person name="Ogawa J."/>
        </authorList>
    </citation>
    <scope>NUCLEOTIDE SEQUENCE [LARGE SCALE GENOMIC DNA]</scope>
    <source>
        <strain evidence="2 3">C31-06</strain>
    </source>
</reference>
<gene>
    <name evidence="2" type="ORF">Rhow_004987</name>
</gene>
<protein>
    <submittedName>
        <fullName evidence="2">Uncharacterized protein</fullName>
    </submittedName>
</protein>
<organism evidence="2 3">
    <name type="scientific">Rhodococcus wratislaviensis</name>
    <name type="common">Tsukamurella wratislaviensis</name>
    <dbReference type="NCBI Taxonomy" id="44752"/>
    <lineage>
        <taxon>Bacteria</taxon>
        <taxon>Bacillati</taxon>
        <taxon>Actinomycetota</taxon>
        <taxon>Actinomycetes</taxon>
        <taxon>Mycobacteriales</taxon>
        <taxon>Nocardiaceae</taxon>
        <taxon>Rhodococcus</taxon>
    </lineage>
</organism>
<dbReference type="Proteomes" id="UP000287519">
    <property type="component" value="Unassembled WGS sequence"/>
</dbReference>
<sequence>MLSVFRVGESRGVVEGSVRNTDDGQIKSAASATAASTDTEVATATRTDPVTTMAGAVAVAAETEAMYTVGRSVCRGAGSSAQDGDVVR</sequence>
<accession>A0A402CCK2</accession>
<evidence type="ECO:0000256" key="1">
    <source>
        <dbReference type="SAM" id="MobiDB-lite"/>
    </source>
</evidence>
<name>A0A402CCK2_RHOWR</name>